<organism evidence="1 2">
    <name type="scientific">Thermococcus camini</name>
    <dbReference type="NCBI Taxonomy" id="2016373"/>
    <lineage>
        <taxon>Archaea</taxon>
        <taxon>Methanobacteriati</taxon>
        <taxon>Methanobacteriota</taxon>
        <taxon>Thermococci</taxon>
        <taxon>Thermococcales</taxon>
        <taxon>Thermococcaceae</taxon>
        <taxon>Thermococcus</taxon>
    </lineage>
</organism>
<evidence type="ECO:0000313" key="2">
    <source>
        <dbReference type="Proteomes" id="UP000516304"/>
    </source>
</evidence>
<name>A0A7G2D761_9EURY</name>
<sequence>MEPVIYPLTPEKVLSILDVIEDYGVISVDVDNAASILDDMLYSNAEKLQYARRILDNGNVDKAVLVVRDRGGVIVIKMENVVEIRVAIKDYSMLIEDFALNQG</sequence>
<proteinExistence type="predicted"/>
<dbReference type="Proteomes" id="UP000516304">
    <property type="component" value="Chromosome TIRI35C"/>
</dbReference>
<reference evidence="1 2" key="1">
    <citation type="submission" date="2020-09" db="EMBL/GenBank/DDBJ databases">
        <authorList>
            <person name="Courtine D."/>
        </authorList>
    </citation>
    <scope>NUCLEOTIDE SEQUENCE [LARGE SCALE GENOMIC DNA]</scope>
    <source>
        <strain evidence="1 2">IRI35c</strain>
    </source>
</reference>
<gene>
    <name evidence="1" type="ORF">TIRI35C_1119</name>
</gene>
<dbReference type="KEGG" id="tcq:TIRI35C_1119"/>
<protein>
    <submittedName>
        <fullName evidence="1">Uncharacterized protein</fullName>
    </submittedName>
</protein>
<dbReference type="AlphaFoldDB" id="A0A7G2D761"/>
<evidence type="ECO:0000313" key="1">
    <source>
        <dbReference type="EMBL" id="CAD5244273.1"/>
    </source>
</evidence>
<dbReference type="EMBL" id="LR881183">
    <property type="protein sequence ID" value="CAD5244273.1"/>
    <property type="molecule type" value="Genomic_DNA"/>
</dbReference>
<keyword evidence="2" id="KW-1185">Reference proteome</keyword>
<accession>A0A7G2D761</accession>